<dbReference type="AlphaFoldDB" id="A0A160PPM7"/>
<evidence type="ECO:0000313" key="1">
    <source>
        <dbReference type="EMBL" id="BAU95987.1"/>
    </source>
</evidence>
<protein>
    <submittedName>
        <fullName evidence="1">Uncharacterized protein</fullName>
    </submittedName>
</protein>
<dbReference type="EMBL" id="AP017369">
    <property type="protein sequence ID" value="BAU95987.1"/>
    <property type="molecule type" value="Genomic_DNA"/>
</dbReference>
<keyword evidence="2" id="KW-1185">Reference proteome</keyword>
<dbReference type="KEGG" id="csur:N24_1725"/>
<reference evidence="1 2" key="1">
    <citation type="submission" date="2016-02" db="EMBL/GenBank/DDBJ databases">
        <title>Corynebacterium glutamicum N24 whole genome sequencing project.</title>
        <authorList>
            <person name="Matsutani M."/>
            <person name="Nangtapong N."/>
            <person name="Yakushi T."/>
            <person name="Matsushita K."/>
        </authorList>
    </citation>
    <scope>NUCLEOTIDE SEQUENCE [LARGE SCALE GENOMIC DNA]</scope>
    <source>
        <strain evidence="1 2">N24</strain>
    </source>
</reference>
<gene>
    <name evidence="1" type="ORF">N24_1725</name>
</gene>
<name>A0A160PPM7_9CORY</name>
<sequence>MDLVVLNSLKKLSSSFSLSSLMGYLRDQDFHMSVCIPRGLIGSYKRFCEATFLTLILDFVPYKTMTIPGDRES</sequence>
<proteinExistence type="predicted"/>
<accession>A0A160PPM7</accession>
<organism evidence="1 2">
    <name type="scientific">Corynebacterium suranareeae</name>
    <dbReference type="NCBI Taxonomy" id="2506452"/>
    <lineage>
        <taxon>Bacteria</taxon>
        <taxon>Bacillati</taxon>
        <taxon>Actinomycetota</taxon>
        <taxon>Actinomycetes</taxon>
        <taxon>Mycobacteriales</taxon>
        <taxon>Corynebacteriaceae</taxon>
        <taxon>Corynebacterium</taxon>
    </lineage>
</organism>
<evidence type="ECO:0000313" key="2">
    <source>
        <dbReference type="Proteomes" id="UP000218244"/>
    </source>
</evidence>
<dbReference type="Proteomes" id="UP000218244">
    <property type="component" value="Chromosome"/>
</dbReference>